<dbReference type="InterPro" id="IPR044137">
    <property type="entry name" value="AcnA_IRP_Swivel"/>
</dbReference>
<dbReference type="RefSeq" id="WP_248669047.1">
    <property type="nucleotide sequence ID" value="NZ_JALPRX010000103.1"/>
</dbReference>
<dbReference type="EC" id="4.2.1.3" evidence="10"/>
<comment type="catalytic activity">
    <reaction evidence="9 10">
        <text>citrate = D-threo-isocitrate</text>
        <dbReference type="Rhea" id="RHEA:10336"/>
        <dbReference type="ChEBI" id="CHEBI:15562"/>
        <dbReference type="ChEBI" id="CHEBI:16947"/>
        <dbReference type="EC" id="4.2.1.3"/>
    </reaction>
</comment>
<evidence type="ECO:0000256" key="6">
    <source>
        <dbReference type="ARBA" id="ARBA00023004"/>
    </source>
</evidence>
<dbReference type="AlphaFoldDB" id="A0A9X1YIV9"/>
<evidence type="ECO:0000259" key="11">
    <source>
        <dbReference type="Pfam" id="PF00330"/>
    </source>
</evidence>
<organism evidence="13 14">
    <name type="scientific">Roseomonas acroporae</name>
    <dbReference type="NCBI Taxonomy" id="2937791"/>
    <lineage>
        <taxon>Bacteria</taxon>
        <taxon>Pseudomonadati</taxon>
        <taxon>Pseudomonadota</taxon>
        <taxon>Alphaproteobacteria</taxon>
        <taxon>Acetobacterales</taxon>
        <taxon>Roseomonadaceae</taxon>
        <taxon>Roseomonas</taxon>
    </lineage>
</organism>
<evidence type="ECO:0000313" key="14">
    <source>
        <dbReference type="Proteomes" id="UP001139516"/>
    </source>
</evidence>
<keyword evidence="8 10" id="KW-0456">Lyase</keyword>
<keyword evidence="10" id="KW-0004">4Fe-4S</keyword>
<dbReference type="InterPro" id="IPR036008">
    <property type="entry name" value="Aconitase_4Fe-4S_dom"/>
</dbReference>
<dbReference type="NCBIfam" id="NF006757">
    <property type="entry name" value="PRK09277.1"/>
    <property type="match status" value="1"/>
</dbReference>
<dbReference type="GO" id="GO:0047456">
    <property type="term" value="F:2-methylisocitrate dehydratase activity"/>
    <property type="evidence" value="ECO:0007669"/>
    <property type="project" value="UniProtKB-EC"/>
</dbReference>
<dbReference type="InterPro" id="IPR015931">
    <property type="entry name" value="Acnase/IPM_dHydase_lsu_aba_1/3"/>
</dbReference>
<dbReference type="Pfam" id="PF00330">
    <property type="entry name" value="Aconitase"/>
    <property type="match status" value="1"/>
</dbReference>
<dbReference type="PANTHER" id="PTHR11670">
    <property type="entry name" value="ACONITASE/IRON-RESPONSIVE ELEMENT FAMILY MEMBER"/>
    <property type="match status" value="1"/>
</dbReference>
<dbReference type="NCBIfam" id="NF009520">
    <property type="entry name" value="PRK12881.1"/>
    <property type="match status" value="1"/>
</dbReference>
<comment type="pathway">
    <text evidence="3">Organic acid metabolism; propanoate degradation.</text>
</comment>
<comment type="catalytic activity">
    <reaction evidence="1">
        <text>(2S,3R)-3-hydroxybutane-1,2,3-tricarboxylate = 2-methyl-cis-aconitate + H2O</text>
        <dbReference type="Rhea" id="RHEA:17941"/>
        <dbReference type="ChEBI" id="CHEBI:15377"/>
        <dbReference type="ChEBI" id="CHEBI:57429"/>
        <dbReference type="ChEBI" id="CHEBI:57872"/>
        <dbReference type="EC" id="4.2.1.99"/>
    </reaction>
</comment>
<evidence type="ECO:0000256" key="5">
    <source>
        <dbReference type="ARBA" id="ARBA00022723"/>
    </source>
</evidence>
<dbReference type="Gene3D" id="6.10.190.10">
    <property type="match status" value="1"/>
</dbReference>
<dbReference type="GO" id="GO:0003994">
    <property type="term" value="F:aconitate hydratase activity"/>
    <property type="evidence" value="ECO:0007669"/>
    <property type="project" value="UniProtKB-EC"/>
</dbReference>
<keyword evidence="5" id="KW-0479">Metal-binding</keyword>
<dbReference type="GO" id="GO:0046872">
    <property type="term" value="F:metal ion binding"/>
    <property type="evidence" value="ECO:0007669"/>
    <property type="project" value="UniProtKB-KW"/>
</dbReference>
<reference evidence="13" key="1">
    <citation type="submission" date="2022-04" db="EMBL/GenBank/DDBJ databases">
        <title>Roseomonas acroporae sp. nov., isolated from coral Acropora digitifera.</title>
        <authorList>
            <person name="Sun H."/>
        </authorList>
    </citation>
    <scope>NUCLEOTIDE SEQUENCE</scope>
    <source>
        <strain evidence="13">NAR14</strain>
    </source>
</reference>
<keyword evidence="7 10" id="KW-0411">Iron-sulfur</keyword>
<sequence length="884" mass="92371">MAGSFGTRRCLTVGGERYAFHSLPALAAATGAPLHRLPLCLRVLLENLLRHEDGQTVTADDIRALASRGGVAGEAGREVSFHPVRVLMPDSSGIPLLVDLAAMRDAVAARGLDPARVNPLIPADLVIDHSVAVDHAGTPDAVVRNMAIELERNRERYALARWAEARFRNLRVVPPGNGIVHQVNVEHLASVVADSGADSAVDGVRWAFPDSLVGTDSHTPMVNGLGVFGWGVGGIEAMTALLGQPVSLVVPRVVGCRLVGATRAGLLGADIALAVTARLRPLGLVGAAVEFCGPGLDALDLPNRATIANMAPEYGATMSFFPVDGRTLDFLRLTGRPPARVALVEAYARAQGLFRDPDATPDYDALVEIDLGAIVPGVAGPGRPEAWRPLAGVPDSFRALLGGRAAEREGAHPRDGDVVIASITSCTNTANPRQMLAAGLLARNALARGLARRDWVKTSLSPGSRAVTALLARAGLLAPLAALGFDVTGYGCMSCAGNAGPLDPAVESAITAQGTVVAGVLSSNRNFEGRLHPLVRGTYLASPPLVVAYALAGSVLRPLDEAPLGHDAAGRPVLLRDVWPGPDEVESAMAALGPELFRDCYGAPSDGGAGWQALPAGDGARFAWDPDSRYIRRPPFLDAAPATGPVTGARILLLLGDDVTTDHISPGGDIPADGPAGRYLIGQGVAPRDFSSYIARRANHEVMIRGTFAGTRLRNLMLPGREGGVTRHWPGGEAVTVHEAATRYAAAGVPLVVVAGRNYGNGSSRDWAAKGTRLLGVRAVIAESFERIHRSNLVGMGVLPLQMLPGTTRESLGLTGEELVDLPDLPDTPVPGSTVTATLRRPDGTGFALPLRCRVDTAREAGWVRHGGILPFVLHALATEAAHA</sequence>
<dbReference type="InterPro" id="IPR001030">
    <property type="entry name" value="Acoase/IPM_deHydtase_lsu_aba"/>
</dbReference>
<evidence type="ECO:0000256" key="10">
    <source>
        <dbReference type="RuleBase" id="RU361275"/>
    </source>
</evidence>
<dbReference type="EMBL" id="JALPRX010000103">
    <property type="protein sequence ID" value="MCK8786991.1"/>
    <property type="molecule type" value="Genomic_DNA"/>
</dbReference>
<evidence type="ECO:0000259" key="12">
    <source>
        <dbReference type="Pfam" id="PF00694"/>
    </source>
</evidence>
<dbReference type="InterPro" id="IPR006249">
    <property type="entry name" value="Aconitase/IRP2"/>
</dbReference>
<dbReference type="Proteomes" id="UP001139516">
    <property type="component" value="Unassembled WGS sequence"/>
</dbReference>
<evidence type="ECO:0000256" key="7">
    <source>
        <dbReference type="ARBA" id="ARBA00023014"/>
    </source>
</evidence>
<dbReference type="InterPro" id="IPR000573">
    <property type="entry name" value="AconitaseA/IPMdHydase_ssu_swvl"/>
</dbReference>
<comment type="caution">
    <text evidence="13">The sequence shown here is derived from an EMBL/GenBank/DDBJ whole genome shotgun (WGS) entry which is preliminary data.</text>
</comment>
<dbReference type="PRINTS" id="PR00415">
    <property type="entry name" value="ACONITASE"/>
</dbReference>
<evidence type="ECO:0000256" key="3">
    <source>
        <dbReference type="ARBA" id="ARBA00005026"/>
    </source>
</evidence>
<dbReference type="Gene3D" id="3.30.499.10">
    <property type="entry name" value="Aconitase, domain 3"/>
    <property type="match status" value="2"/>
</dbReference>
<gene>
    <name evidence="13" type="primary">acnA</name>
    <name evidence="13" type="ORF">M0638_21695</name>
</gene>
<dbReference type="GO" id="GO:0051539">
    <property type="term" value="F:4 iron, 4 sulfur cluster binding"/>
    <property type="evidence" value="ECO:0007669"/>
    <property type="project" value="UniProtKB-KW"/>
</dbReference>
<dbReference type="NCBIfam" id="TIGR01341">
    <property type="entry name" value="aconitase_1"/>
    <property type="match status" value="1"/>
</dbReference>
<evidence type="ECO:0000313" key="13">
    <source>
        <dbReference type="EMBL" id="MCK8786991.1"/>
    </source>
</evidence>
<dbReference type="Gene3D" id="3.20.19.10">
    <property type="entry name" value="Aconitase, domain 4"/>
    <property type="match status" value="1"/>
</dbReference>
<evidence type="ECO:0000256" key="8">
    <source>
        <dbReference type="ARBA" id="ARBA00023239"/>
    </source>
</evidence>
<keyword evidence="6 10" id="KW-0408">Iron</keyword>
<dbReference type="SUPFAM" id="SSF52016">
    <property type="entry name" value="LeuD/IlvD-like"/>
    <property type="match status" value="1"/>
</dbReference>
<accession>A0A9X1YIV9</accession>
<comment type="function">
    <text evidence="10">Catalyzes the isomerization of citrate to isocitrate via cis-aconitate.</text>
</comment>
<dbReference type="FunFam" id="3.20.19.10:FF:000001">
    <property type="entry name" value="Aconitate hydratase"/>
    <property type="match status" value="1"/>
</dbReference>
<comment type="similarity">
    <text evidence="4 10">Belongs to the aconitase/IPM isomerase family.</text>
</comment>
<evidence type="ECO:0000256" key="1">
    <source>
        <dbReference type="ARBA" id="ARBA00000118"/>
    </source>
</evidence>
<name>A0A9X1YIV9_9PROT</name>
<dbReference type="CDD" id="cd01580">
    <property type="entry name" value="AcnA_IRP_Swivel"/>
    <property type="match status" value="1"/>
</dbReference>
<dbReference type="SUPFAM" id="SSF53732">
    <property type="entry name" value="Aconitase iron-sulfur domain"/>
    <property type="match status" value="1"/>
</dbReference>
<keyword evidence="14" id="KW-1185">Reference proteome</keyword>
<feature type="domain" description="Aconitase A/isopropylmalate dehydratase small subunit swivel" evidence="12">
    <location>
        <begin position="678"/>
        <end position="803"/>
    </location>
</feature>
<dbReference type="InterPro" id="IPR015928">
    <property type="entry name" value="Aconitase/3IPM_dehydase_swvl"/>
</dbReference>
<protein>
    <recommendedName>
        <fullName evidence="10">Aconitate hydratase</fullName>
        <shortName evidence="10">Aconitase</shortName>
        <ecNumber evidence="10">4.2.1.3</ecNumber>
    </recommendedName>
</protein>
<evidence type="ECO:0000256" key="4">
    <source>
        <dbReference type="ARBA" id="ARBA00007185"/>
    </source>
</evidence>
<feature type="domain" description="Aconitase/3-isopropylmalate dehydratase large subunit alpha/beta/alpha" evidence="11">
    <location>
        <begin position="75"/>
        <end position="553"/>
    </location>
</feature>
<proteinExistence type="inferred from homology"/>
<evidence type="ECO:0000256" key="2">
    <source>
        <dbReference type="ARBA" id="ARBA00001966"/>
    </source>
</evidence>
<comment type="cofactor">
    <cofactor evidence="2">
        <name>[4Fe-4S] cluster</name>
        <dbReference type="ChEBI" id="CHEBI:49883"/>
    </cofactor>
</comment>
<dbReference type="Pfam" id="PF00694">
    <property type="entry name" value="Aconitase_C"/>
    <property type="match status" value="1"/>
</dbReference>
<evidence type="ECO:0000256" key="9">
    <source>
        <dbReference type="ARBA" id="ARBA00023501"/>
    </source>
</evidence>